<feature type="domain" description="F-box" evidence="1">
    <location>
        <begin position="34"/>
        <end position="72"/>
    </location>
</feature>
<name>A0A4S4EU28_CAMSN</name>
<gene>
    <name evidence="2" type="ORF">TEA_029412</name>
</gene>
<evidence type="ECO:0000313" key="3">
    <source>
        <dbReference type="Proteomes" id="UP000306102"/>
    </source>
</evidence>
<comment type="caution">
    <text evidence="2">The sequence shown here is derived from an EMBL/GenBank/DDBJ whole genome shotgun (WGS) entry which is preliminary data.</text>
</comment>
<reference evidence="2 3" key="1">
    <citation type="journal article" date="2018" name="Proc. Natl. Acad. Sci. U.S.A.">
        <title>Draft genome sequence of Camellia sinensis var. sinensis provides insights into the evolution of the tea genome and tea quality.</title>
        <authorList>
            <person name="Wei C."/>
            <person name="Yang H."/>
            <person name="Wang S."/>
            <person name="Zhao J."/>
            <person name="Liu C."/>
            <person name="Gao L."/>
            <person name="Xia E."/>
            <person name="Lu Y."/>
            <person name="Tai Y."/>
            <person name="She G."/>
            <person name="Sun J."/>
            <person name="Cao H."/>
            <person name="Tong W."/>
            <person name="Gao Q."/>
            <person name="Li Y."/>
            <person name="Deng W."/>
            <person name="Jiang X."/>
            <person name="Wang W."/>
            <person name="Chen Q."/>
            <person name="Zhang S."/>
            <person name="Li H."/>
            <person name="Wu J."/>
            <person name="Wang P."/>
            <person name="Li P."/>
            <person name="Shi C."/>
            <person name="Zheng F."/>
            <person name="Jian J."/>
            <person name="Huang B."/>
            <person name="Shan D."/>
            <person name="Shi M."/>
            <person name="Fang C."/>
            <person name="Yue Y."/>
            <person name="Li F."/>
            <person name="Li D."/>
            <person name="Wei S."/>
            <person name="Han B."/>
            <person name="Jiang C."/>
            <person name="Yin Y."/>
            <person name="Xia T."/>
            <person name="Zhang Z."/>
            <person name="Bennetzen J.L."/>
            <person name="Zhao S."/>
            <person name="Wan X."/>
        </authorList>
    </citation>
    <scope>NUCLEOTIDE SEQUENCE [LARGE SCALE GENOMIC DNA]</scope>
    <source>
        <strain evidence="3">cv. Shuchazao</strain>
        <tissue evidence="2">Leaf</tissue>
    </source>
</reference>
<dbReference type="PANTHER" id="PTHR35546">
    <property type="entry name" value="F-BOX PROTEIN INTERACTION DOMAIN PROTEIN-RELATED"/>
    <property type="match status" value="1"/>
</dbReference>
<dbReference type="Pfam" id="PF03478">
    <property type="entry name" value="Beta-prop_KIB1-4"/>
    <property type="match status" value="1"/>
</dbReference>
<dbReference type="Gene3D" id="1.20.1280.50">
    <property type="match status" value="1"/>
</dbReference>
<dbReference type="InterPro" id="IPR005174">
    <property type="entry name" value="KIB1-4_b-propeller"/>
</dbReference>
<dbReference type="STRING" id="542762.A0A4S4EU28"/>
<dbReference type="EMBL" id="SDRB02001938">
    <property type="protein sequence ID" value="THG20418.1"/>
    <property type="molecule type" value="Genomic_DNA"/>
</dbReference>
<dbReference type="SUPFAM" id="SSF81383">
    <property type="entry name" value="F-box domain"/>
    <property type="match status" value="1"/>
</dbReference>
<accession>A0A4S4EU28</accession>
<sequence length="404" mass="46550">MTKKACSKRRRKAIIGSTLSESSPASEEVIASNEDLLTEILLRLPAKSLIRFKSVSKNWLHLISDSHFAVNHSRRIRNSSMISGLFFYFDYSRSELQSVSLHAHPNRSLPTLSFLDAVGGDRPFRIRSACNGLILCQSYQIVCNRFRKNYVVCNPTTQKFTLLPQLDCLSLSCELWGVYLAFDPSKSPHYKVVFFRPCYQFDIYSSETASWKQITVSECEPLGDCLEGVFWNGAIHWLSHEDVHFRFDVDEEKLIKTHNPPSPKILSMAKTRYFGECGGHLLLIQMRLRNAMGFRILEMDRVSFHWFVKCRLNLRPLISVFPEIHKDDRSKRYKFHVLCVVKGVSENDFALVLATAGKAIYYDLKCKSSRVLLEHLPLLNFHAPSFRRYPCSQTYKFVESLAPV</sequence>
<dbReference type="NCBIfam" id="TIGR01640">
    <property type="entry name" value="F_box_assoc_1"/>
    <property type="match status" value="1"/>
</dbReference>
<keyword evidence="3" id="KW-1185">Reference proteome</keyword>
<dbReference type="AlphaFoldDB" id="A0A4S4EU28"/>
<evidence type="ECO:0000313" key="2">
    <source>
        <dbReference type="EMBL" id="THG20418.1"/>
    </source>
</evidence>
<dbReference type="InterPro" id="IPR055290">
    <property type="entry name" value="At3g26010-like"/>
</dbReference>
<dbReference type="InterPro" id="IPR036047">
    <property type="entry name" value="F-box-like_dom_sf"/>
</dbReference>
<dbReference type="InterPro" id="IPR001810">
    <property type="entry name" value="F-box_dom"/>
</dbReference>
<dbReference type="Proteomes" id="UP000306102">
    <property type="component" value="Unassembled WGS sequence"/>
</dbReference>
<dbReference type="Pfam" id="PF00646">
    <property type="entry name" value="F-box"/>
    <property type="match status" value="1"/>
</dbReference>
<dbReference type="PANTHER" id="PTHR35546:SF130">
    <property type="entry name" value="EXPRESSED PROTEIN"/>
    <property type="match status" value="1"/>
</dbReference>
<dbReference type="CDD" id="cd22157">
    <property type="entry name" value="F-box_AtFBW1-like"/>
    <property type="match status" value="1"/>
</dbReference>
<organism evidence="2 3">
    <name type="scientific">Camellia sinensis var. sinensis</name>
    <name type="common">China tea</name>
    <dbReference type="NCBI Taxonomy" id="542762"/>
    <lineage>
        <taxon>Eukaryota</taxon>
        <taxon>Viridiplantae</taxon>
        <taxon>Streptophyta</taxon>
        <taxon>Embryophyta</taxon>
        <taxon>Tracheophyta</taxon>
        <taxon>Spermatophyta</taxon>
        <taxon>Magnoliopsida</taxon>
        <taxon>eudicotyledons</taxon>
        <taxon>Gunneridae</taxon>
        <taxon>Pentapetalae</taxon>
        <taxon>asterids</taxon>
        <taxon>Ericales</taxon>
        <taxon>Theaceae</taxon>
        <taxon>Camellia</taxon>
    </lineage>
</organism>
<evidence type="ECO:0000259" key="1">
    <source>
        <dbReference type="SMART" id="SM00256"/>
    </source>
</evidence>
<proteinExistence type="predicted"/>
<protein>
    <recommendedName>
        <fullName evidence="1">F-box domain-containing protein</fullName>
    </recommendedName>
</protein>
<dbReference type="SMART" id="SM00256">
    <property type="entry name" value="FBOX"/>
    <property type="match status" value="1"/>
</dbReference>
<dbReference type="InterPro" id="IPR017451">
    <property type="entry name" value="F-box-assoc_interact_dom"/>
</dbReference>